<evidence type="ECO:0000256" key="1">
    <source>
        <dbReference type="ARBA" id="ARBA00004196"/>
    </source>
</evidence>
<evidence type="ECO:0000313" key="6">
    <source>
        <dbReference type="EMBL" id="MBB5433802.1"/>
    </source>
</evidence>
<dbReference type="PANTHER" id="PTHR30532">
    <property type="entry name" value="IRON III DICITRATE-BINDING PERIPLASMIC PROTEIN"/>
    <property type="match status" value="1"/>
</dbReference>
<dbReference type="AlphaFoldDB" id="A0A7W8QNM9"/>
<organism evidence="6 7">
    <name type="scientific">Nocardiopsis composta</name>
    <dbReference type="NCBI Taxonomy" id="157465"/>
    <lineage>
        <taxon>Bacteria</taxon>
        <taxon>Bacillati</taxon>
        <taxon>Actinomycetota</taxon>
        <taxon>Actinomycetes</taxon>
        <taxon>Streptosporangiales</taxon>
        <taxon>Nocardiopsidaceae</taxon>
        <taxon>Nocardiopsis</taxon>
    </lineage>
</organism>
<dbReference type="SUPFAM" id="SSF53807">
    <property type="entry name" value="Helical backbone' metal receptor"/>
    <property type="match status" value="1"/>
</dbReference>
<evidence type="ECO:0000256" key="4">
    <source>
        <dbReference type="ARBA" id="ARBA00022729"/>
    </source>
</evidence>
<keyword evidence="7" id="KW-1185">Reference proteome</keyword>
<dbReference type="PROSITE" id="PS50983">
    <property type="entry name" value="FE_B12_PBP"/>
    <property type="match status" value="1"/>
</dbReference>
<evidence type="ECO:0000256" key="3">
    <source>
        <dbReference type="ARBA" id="ARBA00022448"/>
    </source>
</evidence>
<reference evidence="6 7" key="1">
    <citation type="submission" date="2020-08" db="EMBL/GenBank/DDBJ databases">
        <title>Sequencing the genomes of 1000 actinobacteria strains.</title>
        <authorList>
            <person name="Klenk H.-P."/>
        </authorList>
    </citation>
    <scope>NUCLEOTIDE SEQUENCE [LARGE SCALE GENOMIC DNA]</scope>
    <source>
        <strain evidence="6 7">DSM 44551</strain>
    </source>
</reference>
<proteinExistence type="inferred from homology"/>
<dbReference type="InterPro" id="IPR002491">
    <property type="entry name" value="ABC_transptr_periplasmic_BD"/>
</dbReference>
<sequence>MLRSIAGPDGMRRRAGRPTAAAVAVLAALLAGCSAPDAPDGGSGETGEGYPLTVDTSQGEVTIPQKPERVVALGFAPADELISLGVEPVKVAADPETLEEATPWLAEEVAGVADAGLVDAAGEPNVEAVAAAEPDLIVAENYQVLKGEAFDRLNAVAPTVVPVTDALNPDWEERLLKTAEAVGRAGQAEELIAGIEEEFAETGASASGRTYQWVRVDPNGYAFGNGSVFELFGLEPAANQDNTQTGDPLPKENTADLDADLLAVWPQNDEQRAELDGDRLFQELPAVESGTVYYADLAFANAINSPAPIGLRWLRDELAPAVDRLD</sequence>
<comment type="similarity">
    <text evidence="2">Belongs to the bacterial solute-binding protein 8 family.</text>
</comment>
<dbReference type="EMBL" id="JACHDB010000001">
    <property type="protein sequence ID" value="MBB5433802.1"/>
    <property type="molecule type" value="Genomic_DNA"/>
</dbReference>
<feature type="domain" description="Fe/B12 periplasmic-binding" evidence="5">
    <location>
        <begin position="69"/>
        <end position="326"/>
    </location>
</feature>
<name>A0A7W8QNM9_9ACTN</name>
<dbReference type="GO" id="GO:0030288">
    <property type="term" value="C:outer membrane-bounded periplasmic space"/>
    <property type="evidence" value="ECO:0007669"/>
    <property type="project" value="TreeGrafter"/>
</dbReference>
<comment type="caution">
    <text evidence="6">The sequence shown here is derived from an EMBL/GenBank/DDBJ whole genome shotgun (WGS) entry which is preliminary data.</text>
</comment>
<protein>
    <submittedName>
        <fullName evidence="6">Iron complex transport system substrate-binding protein</fullName>
    </submittedName>
</protein>
<dbReference type="PANTHER" id="PTHR30532:SF24">
    <property type="entry name" value="FERRIC ENTEROBACTIN-BINDING PERIPLASMIC PROTEIN FEPB"/>
    <property type="match status" value="1"/>
</dbReference>
<dbReference type="RefSeq" id="WP_312893722.1">
    <property type="nucleotide sequence ID" value="NZ_BAAAJD010000065.1"/>
</dbReference>
<evidence type="ECO:0000313" key="7">
    <source>
        <dbReference type="Proteomes" id="UP000572635"/>
    </source>
</evidence>
<evidence type="ECO:0000259" key="5">
    <source>
        <dbReference type="PROSITE" id="PS50983"/>
    </source>
</evidence>
<comment type="subcellular location">
    <subcellularLocation>
        <location evidence="1">Cell envelope</location>
    </subcellularLocation>
</comment>
<keyword evidence="4" id="KW-0732">Signal</keyword>
<evidence type="ECO:0000256" key="2">
    <source>
        <dbReference type="ARBA" id="ARBA00008814"/>
    </source>
</evidence>
<dbReference type="PROSITE" id="PS51257">
    <property type="entry name" value="PROKAR_LIPOPROTEIN"/>
    <property type="match status" value="1"/>
</dbReference>
<dbReference type="Pfam" id="PF01497">
    <property type="entry name" value="Peripla_BP_2"/>
    <property type="match status" value="1"/>
</dbReference>
<dbReference type="Proteomes" id="UP000572635">
    <property type="component" value="Unassembled WGS sequence"/>
</dbReference>
<keyword evidence="3" id="KW-0813">Transport</keyword>
<dbReference type="GO" id="GO:1901678">
    <property type="term" value="P:iron coordination entity transport"/>
    <property type="evidence" value="ECO:0007669"/>
    <property type="project" value="UniProtKB-ARBA"/>
</dbReference>
<accession>A0A7W8QNM9</accession>
<dbReference type="Gene3D" id="3.40.50.1980">
    <property type="entry name" value="Nitrogenase molybdenum iron protein domain"/>
    <property type="match status" value="2"/>
</dbReference>
<dbReference type="InterPro" id="IPR051313">
    <property type="entry name" value="Bact_iron-sidero_bind"/>
</dbReference>
<gene>
    <name evidence="6" type="ORF">HDA36_003886</name>
</gene>